<name>A0AC35THP5_9BILA</name>
<sequence>MRMFGGGCWSQIQLCFQCYTKLNELSIEMFYLQLLLLHTCAADIFFAIFSLGLEIVIMLDYPDFPFPPFFCPFFKYVQALPLYSSPLLLVSIAYDRWRAICRPYATFKSDKYKRPNQYALLSWIAALILSLPQFIIWKLYDGHGCLTRFKEFPLYFKNGYILYFSAVAWLLPSMLAAFFYFHVCKTVWVSDRNILLQEDLTSTEGNNHNDSPENETIKYVKRIRGLSNAIKLQFSEFDRKRIQTVKLTMTIIACNFFLWSPYILFNICYAFFPAFFYHFSYIGNYLGMLGNLNAAVNPWIFILFNPLTVKKAVVSVVPCSFQTKVKAIDNLKDQDLKTDQLLGSTSNNS</sequence>
<proteinExistence type="predicted"/>
<dbReference type="Proteomes" id="UP000095286">
    <property type="component" value="Unplaced"/>
</dbReference>
<reference evidence="2" key="1">
    <citation type="submission" date="2016-11" db="UniProtKB">
        <authorList>
            <consortium name="WormBaseParasite"/>
        </authorList>
    </citation>
    <scope>IDENTIFICATION</scope>
    <source>
        <strain evidence="2">KR3021</strain>
    </source>
</reference>
<accession>A0AC35THP5</accession>
<protein>
    <submittedName>
        <fullName evidence="2">G_PROTEIN_RECEP_F1_2 domain-containing protein</fullName>
    </submittedName>
</protein>
<organism evidence="1 2">
    <name type="scientific">Rhabditophanes sp. KR3021</name>
    <dbReference type="NCBI Taxonomy" id="114890"/>
    <lineage>
        <taxon>Eukaryota</taxon>
        <taxon>Metazoa</taxon>
        <taxon>Ecdysozoa</taxon>
        <taxon>Nematoda</taxon>
        <taxon>Chromadorea</taxon>
        <taxon>Rhabditida</taxon>
        <taxon>Tylenchina</taxon>
        <taxon>Panagrolaimomorpha</taxon>
        <taxon>Strongyloidoidea</taxon>
        <taxon>Alloionematidae</taxon>
        <taxon>Rhabditophanes</taxon>
    </lineage>
</organism>
<dbReference type="WBParaSite" id="RSKR_0000072400.1">
    <property type="protein sequence ID" value="RSKR_0000072400.1"/>
    <property type="gene ID" value="RSKR_0000072400"/>
</dbReference>
<evidence type="ECO:0000313" key="2">
    <source>
        <dbReference type="WBParaSite" id="RSKR_0000072400.1"/>
    </source>
</evidence>
<evidence type="ECO:0000313" key="1">
    <source>
        <dbReference type="Proteomes" id="UP000095286"/>
    </source>
</evidence>